<keyword evidence="3" id="KW-1185">Reference proteome</keyword>
<evidence type="ECO:0000256" key="1">
    <source>
        <dbReference type="ARBA" id="ARBA00007837"/>
    </source>
</evidence>
<dbReference type="InterPro" id="IPR013815">
    <property type="entry name" value="ATP_grasp_subdomain_1"/>
</dbReference>
<dbReference type="Gene3D" id="3.30.1490.20">
    <property type="entry name" value="ATP-grasp fold, A domain"/>
    <property type="match status" value="1"/>
</dbReference>
<comment type="similarity">
    <text evidence="1">Belongs to the PEP-utilizing enzyme family.</text>
</comment>
<dbReference type="RefSeq" id="XP_018011552.2">
    <property type="nucleotide sequence ID" value="XM_018156063.2"/>
</dbReference>
<name>A0A8B7ND79_HYAAZ</name>
<dbReference type="GeneID" id="108668812"/>
<accession>A0A8B7ND79</accession>
<dbReference type="OrthoDB" id="6435135at2759"/>
<dbReference type="Proteomes" id="UP000694843">
    <property type="component" value="Unplaced"/>
</dbReference>
<dbReference type="OMA" id="ERMTDHI"/>
<feature type="non-terminal residue" evidence="4">
    <location>
        <position position="1151"/>
    </location>
</feature>
<dbReference type="PANTHER" id="PTHR43615">
    <property type="entry name" value="PHOSPHOENOLPYRUVATE SYNTHASE-RELATED"/>
    <property type="match status" value="1"/>
</dbReference>
<organism evidence="3 4">
    <name type="scientific">Hyalella azteca</name>
    <name type="common">Amphipod</name>
    <dbReference type="NCBI Taxonomy" id="294128"/>
    <lineage>
        <taxon>Eukaryota</taxon>
        <taxon>Metazoa</taxon>
        <taxon>Ecdysozoa</taxon>
        <taxon>Arthropoda</taxon>
        <taxon>Crustacea</taxon>
        <taxon>Multicrustacea</taxon>
        <taxon>Malacostraca</taxon>
        <taxon>Eumalacostraca</taxon>
        <taxon>Peracarida</taxon>
        <taxon>Amphipoda</taxon>
        <taxon>Senticaudata</taxon>
        <taxon>Talitrida</taxon>
        <taxon>Talitroidea</taxon>
        <taxon>Hyalellidae</taxon>
        <taxon>Hyalella</taxon>
    </lineage>
</organism>
<dbReference type="KEGG" id="hazt:108668812"/>
<protein>
    <submittedName>
        <fullName evidence="4">Uncharacterized protein LOC108668812</fullName>
    </submittedName>
</protein>
<dbReference type="AlphaFoldDB" id="A0A8B7ND79"/>
<dbReference type="Gene3D" id="3.30.470.20">
    <property type="entry name" value="ATP-grasp fold, B domain"/>
    <property type="match status" value="1"/>
</dbReference>
<gene>
    <name evidence="4" type="primary">LOC108668812</name>
</gene>
<proteinExistence type="inferred from homology"/>
<dbReference type="GO" id="GO:0005524">
    <property type="term" value="F:ATP binding"/>
    <property type="evidence" value="ECO:0007669"/>
    <property type="project" value="InterPro"/>
</dbReference>
<sequence length="1151" mass="126828">MCECCRLRSRDHRYCGLTPTPEETLLEAPAPLTTDRHEDGVTMWGVGGSGRCVYVSMTRQAQGRASFILIVRDTDGVIYTLPNQPDGGLQQYSGGGWRGPGVLLECVQPMRTWRLQYNGYLRKGARHHYNTLPCPEDDSGVQEARLRLVWRALKAPVDLFRDSSPLLLGAALAREEEADIKYFTSLDRDAYHQLGVLAGTVQLGSTVHPTTDLWYLRGTRLRRWGMGEAASKLHRSVEFNSMLQNGDFLFLSSFCYPTSLTNCTFGYLETASGEYYPVRSSSFDMQEVGEDDVLPSHVTFRCLAGTRRVHVCITLDRGTVRYYSGDPWTLQHDVCATTAYVDDVCGAGVAVFTRSFTGLCPVPEPEEIEWPVSSEDDGGDGDETFPVVTRDEPLPVVVTRDEPLPVVERLSDERCRDVTLAGGKGASLAVLSAFQQQRHLPQEFRVPDGITVTTQAWRLQLASSAAVTAALQGIERALGSAQDSQIKDACDKASEALRSSAVCPDVRSAVEGALIDLYETPNPDVRFAVRSSGRDEDGDEASAAGQNLTVLGCSGLDQVLDALVQCWASVVQFSSVQYRRQRGMAPVSEMAVVVQEMVAADMAGVMFTRDPATGSPATVTITANYGLGESVVSGSAEPDTVVVAVSWRGRLSLTSRVTGDKATKHIMSDCGGTKEEEVPETERRKCCVSEDLALRLASLALYVERIFASPRDIEFAVVNDEIYLLQARPITSLELWSDLELQLELDDAVLSDSELLTCANTGEVLPGALTPLTLSLVPKVLDLALQRVLCQRNSVVASYSPDPATNKCIAMSHLHCMLNMMEILYRSLDKEISTVTQSLDLAVFGHLVTDERYHKRGVARYGTLSLAAKLYGALFALWEFVYNKRRVPALQERCRSYSFRTGRAVKAGALLAQVSSRLPELIEIAETHNHTSSASSFTQLLALVMLSENSKTISNESIADIATMLASCCNEAESTGVPSALTCLTEEISKDEERDEFLGLPVEEARVWLQSHPGRVGDIFQEFMEVHGHRCIREVRDMGYGGQRPGLRRKALGFILPMCREAVLKREATKSCIIKTIDAFRKAFRNLGDLLVAEGRIPDPSLVFYFQFHELSKLVNGSASHLVTKAIRRKRMVARMEKLRFPEISEGRPVP</sequence>
<evidence type="ECO:0000259" key="2">
    <source>
        <dbReference type="Pfam" id="PF01326"/>
    </source>
</evidence>
<dbReference type="InterPro" id="IPR051549">
    <property type="entry name" value="PEP_Utilizing_Enz"/>
</dbReference>
<dbReference type="PANTHER" id="PTHR43615:SF1">
    <property type="entry name" value="PPDK_N DOMAIN-CONTAINING PROTEIN"/>
    <property type="match status" value="1"/>
</dbReference>
<dbReference type="InterPro" id="IPR002192">
    <property type="entry name" value="PPDK_AMP/ATP-bd"/>
</dbReference>
<dbReference type="Pfam" id="PF01326">
    <property type="entry name" value="PPDK_N"/>
    <property type="match status" value="1"/>
</dbReference>
<dbReference type="SUPFAM" id="SSF56059">
    <property type="entry name" value="Glutathione synthetase ATP-binding domain-like"/>
    <property type="match status" value="1"/>
</dbReference>
<reference evidence="4" key="1">
    <citation type="submission" date="2025-08" db="UniProtKB">
        <authorList>
            <consortium name="RefSeq"/>
        </authorList>
    </citation>
    <scope>IDENTIFICATION</scope>
    <source>
        <tissue evidence="4">Whole organism</tissue>
    </source>
</reference>
<evidence type="ECO:0000313" key="4">
    <source>
        <dbReference type="RefSeq" id="XP_018011552.2"/>
    </source>
</evidence>
<evidence type="ECO:0000313" key="3">
    <source>
        <dbReference type="Proteomes" id="UP000694843"/>
    </source>
</evidence>
<feature type="domain" description="Pyruvate phosphate dikinase AMP/ATP-binding" evidence="2">
    <location>
        <begin position="419"/>
        <end position="733"/>
    </location>
</feature>
<dbReference type="GO" id="GO:0016301">
    <property type="term" value="F:kinase activity"/>
    <property type="evidence" value="ECO:0007669"/>
    <property type="project" value="InterPro"/>
</dbReference>